<dbReference type="PANTHER" id="PTHR43236:SF1">
    <property type="entry name" value="BLL7220 PROTEIN"/>
    <property type="match status" value="1"/>
</dbReference>
<keyword evidence="4" id="KW-1185">Reference proteome</keyword>
<dbReference type="InterPro" id="IPR010982">
    <property type="entry name" value="Lambda_DNA-bd_dom_sf"/>
</dbReference>
<dbReference type="InterPro" id="IPR001387">
    <property type="entry name" value="Cro/C1-type_HTH"/>
</dbReference>
<comment type="similarity">
    <text evidence="1">Belongs to the short-chain fatty acyl-CoA assimilation regulator (ScfR) family.</text>
</comment>
<dbReference type="Pfam" id="PF13560">
    <property type="entry name" value="HTH_31"/>
    <property type="match status" value="1"/>
</dbReference>
<reference evidence="3 4" key="1">
    <citation type="submission" date="2018-07" db="EMBL/GenBank/DDBJ databases">
        <title>Corallincola holothuriorum sp. nov., a new facultative anaerobe isolated from sea cucumber Apostichopus japonicus.</title>
        <authorList>
            <person name="Xia H."/>
        </authorList>
    </citation>
    <scope>NUCLEOTIDE SEQUENCE [LARGE SCALE GENOMIC DNA]</scope>
    <source>
        <strain evidence="3 4">C4</strain>
    </source>
</reference>
<evidence type="ECO:0000259" key="2">
    <source>
        <dbReference type="PROSITE" id="PS50943"/>
    </source>
</evidence>
<accession>A0A368N8S7</accession>
<protein>
    <submittedName>
        <fullName evidence="3">ImmA/IrrE family metallo-endopeptidase</fullName>
    </submittedName>
</protein>
<dbReference type="PROSITE" id="PS50943">
    <property type="entry name" value="HTH_CROC1"/>
    <property type="match status" value="1"/>
</dbReference>
<evidence type="ECO:0000256" key="1">
    <source>
        <dbReference type="ARBA" id="ARBA00007227"/>
    </source>
</evidence>
<proteinExistence type="inferred from homology"/>
<dbReference type="OrthoDB" id="9794834at2"/>
<comment type="caution">
    <text evidence="3">The sequence shown here is derived from an EMBL/GenBank/DDBJ whole genome shotgun (WGS) entry which is preliminary data.</text>
</comment>
<dbReference type="SMART" id="SM00530">
    <property type="entry name" value="HTH_XRE"/>
    <property type="match status" value="1"/>
</dbReference>
<dbReference type="InterPro" id="IPR010359">
    <property type="entry name" value="IrrE_HExxH"/>
</dbReference>
<dbReference type="Gene3D" id="1.10.10.2910">
    <property type="match status" value="1"/>
</dbReference>
<dbReference type="RefSeq" id="WP_114339129.1">
    <property type="nucleotide sequence ID" value="NZ_QPID01000009.1"/>
</dbReference>
<organism evidence="3 4">
    <name type="scientific">Corallincola holothuriorum</name>
    <dbReference type="NCBI Taxonomy" id="2282215"/>
    <lineage>
        <taxon>Bacteria</taxon>
        <taxon>Pseudomonadati</taxon>
        <taxon>Pseudomonadota</taxon>
        <taxon>Gammaproteobacteria</taxon>
        <taxon>Alteromonadales</taxon>
        <taxon>Psychromonadaceae</taxon>
        <taxon>Corallincola</taxon>
    </lineage>
</organism>
<dbReference type="GO" id="GO:0003677">
    <property type="term" value="F:DNA binding"/>
    <property type="evidence" value="ECO:0007669"/>
    <property type="project" value="InterPro"/>
</dbReference>
<dbReference type="PANTHER" id="PTHR43236">
    <property type="entry name" value="ANTITOXIN HIGA1"/>
    <property type="match status" value="1"/>
</dbReference>
<gene>
    <name evidence="3" type="ORF">DU002_14560</name>
</gene>
<dbReference type="EMBL" id="QPID01000009">
    <property type="protein sequence ID" value="RCU45679.1"/>
    <property type="molecule type" value="Genomic_DNA"/>
</dbReference>
<dbReference type="CDD" id="cd00093">
    <property type="entry name" value="HTH_XRE"/>
    <property type="match status" value="1"/>
</dbReference>
<dbReference type="InterPro" id="IPR052345">
    <property type="entry name" value="Rad_response_metalloprotease"/>
</dbReference>
<dbReference type="Gene3D" id="1.10.260.40">
    <property type="entry name" value="lambda repressor-like DNA-binding domains"/>
    <property type="match status" value="1"/>
</dbReference>
<dbReference type="Proteomes" id="UP000252558">
    <property type="component" value="Unassembled WGS sequence"/>
</dbReference>
<evidence type="ECO:0000313" key="4">
    <source>
        <dbReference type="Proteomes" id="UP000252558"/>
    </source>
</evidence>
<dbReference type="AlphaFoldDB" id="A0A368N8S7"/>
<feature type="domain" description="HTH cro/C1-type" evidence="2">
    <location>
        <begin position="14"/>
        <end position="67"/>
    </location>
</feature>
<dbReference type="SUPFAM" id="SSF47413">
    <property type="entry name" value="lambda repressor-like DNA-binding domains"/>
    <property type="match status" value="1"/>
</dbReference>
<name>A0A368N8S7_9GAMM</name>
<sequence>MNFVAVNHFNGEQLKLARMASGLSLADVGTALDVTRQYASRLENNATPSEDQIELLCKLLLVSRDFFFRPRLKTIEVEQCHFRSLRSSTQTLKKTIMAQVEMLDSYFVTALEDEVGFPEVNIFAAEDGEFDSVQSIEVLAERARRGWGLGLGPISNMVKLLEKLGCIVVNLVDADERVDAFSIYTGRPLIVRNTTKLSPGRLRFDFAHELGHLIMHQGMETGCRATEQQANNFASAFLMPRSSFIAEFPRVRGTYFNWEAMIDMKVRWGVSLKAILYRAKALGLITTEKAKSGYMYLARNGFTKVERGDDLMAVENPTMLQRAMDLLDNRTLENLLDNSGLNKDILSSRYDLKLSKPLLRSV</sequence>
<dbReference type="Pfam" id="PF06114">
    <property type="entry name" value="Peptidase_M78"/>
    <property type="match status" value="1"/>
</dbReference>
<evidence type="ECO:0000313" key="3">
    <source>
        <dbReference type="EMBL" id="RCU45679.1"/>
    </source>
</evidence>